<dbReference type="AlphaFoldDB" id="A0AAU9UDV5"/>
<dbReference type="InterPro" id="IPR038765">
    <property type="entry name" value="Papain-like_cys_pep_sf"/>
</dbReference>
<dbReference type="FunFam" id="3.90.70.10:FF:000332">
    <property type="entry name" value="Cathepsin L1"/>
    <property type="match status" value="1"/>
</dbReference>
<evidence type="ECO:0000259" key="8">
    <source>
        <dbReference type="SMART" id="SM00645"/>
    </source>
</evidence>
<evidence type="ECO:0000256" key="4">
    <source>
        <dbReference type="ARBA" id="ARBA00022807"/>
    </source>
</evidence>
<dbReference type="Pfam" id="PF08246">
    <property type="entry name" value="Inhibitor_I29"/>
    <property type="match status" value="1"/>
</dbReference>
<gene>
    <name evidence="10" type="ORF">EEDITHA_LOCUS12594</name>
</gene>
<dbReference type="SUPFAM" id="SSF54001">
    <property type="entry name" value="Cysteine proteinases"/>
    <property type="match status" value="1"/>
</dbReference>
<comment type="similarity">
    <text evidence="1">Belongs to the peptidase C1 family.</text>
</comment>
<dbReference type="PROSITE" id="PS00139">
    <property type="entry name" value="THIOL_PROTEASE_CYS"/>
    <property type="match status" value="1"/>
</dbReference>
<reference evidence="10" key="1">
    <citation type="submission" date="2022-03" db="EMBL/GenBank/DDBJ databases">
        <authorList>
            <person name="Tunstrom K."/>
        </authorList>
    </citation>
    <scope>NUCLEOTIDE SEQUENCE</scope>
</reference>
<accession>A0AAU9UDV5</accession>
<dbReference type="InterPro" id="IPR013201">
    <property type="entry name" value="Prot_inhib_I29"/>
</dbReference>
<dbReference type="SMART" id="SM00848">
    <property type="entry name" value="Inhibitor_I29"/>
    <property type="match status" value="1"/>
</dbReference>
<feature type="signal peptide" evidence="7">
    <location>
        <begin position="1"/>
        <end position="19"/>
    </location>
</feature>
<evidence type="ECO:0000256" key="5">
    <source>
        <dbReference type="ARBA" id="ARBA00023145"/>
    </source>
</evidence>
<keyword evidence="6" id="KW-1015">Disulfide bond</keyword>
<dbReference type="SMART" id="SM00645">
    <property type="entry name" value="Pept_C1"/>
    <property type="match status" value="1"/>
</dbReference>
<comment type="caution">
    <text evidence="10">The sequence shown here is derived from an EMBL/GenBank/DDBJ whole genome shotgun (WGS) entry which is preliminary data.</text>
</comment>
<dbReference type="GO" id="GO:0006508">
    <property type="term" value="P:proteolysis"/>
    <property type="evidence" value="ECO:0007669"/>
    <property type="project" value="UniProtKB-KW"/>
</dbReference>
<evidence type="ECO:0000259" key="9">
    <source>
        <dbReference type="SMART" id="SM00848"/>
    </source>
</evidence>
<evidence type="ECO:0000256" key="6">
    <source>
        <dbReference type="ARBA" id="ARBA00023157"/>
    </source>
</evidence>
<organism evidence="10 11">
    <name type="scientific">Euphydryas editha</name>
    <name type="common">Edith's checkerspot</name>
    <dbReference type="NCBI Taxonomy" id="104508"/>
    <lineage>
        <taxon>Eukaryota</taxon>
        <taxon>Metazoa</taxon>
        <taxon>Ecdysozoa</taxon>
        <taxon>Arthropoda</taxon>
        <taxon>Hexapoda</taxon>
        <taxon>Insecta</taxon>
        <taxon>Pterygota</taxon>
        <taxon>Neoptera</taxon>
        <taxon>Endopterygota</taxon>
        <taxon>Lepidoptera</taxon>
        <taxon>Glossata</taxon>
        <taxon>Ditrysia</taxon>
        <taxon>Papilionoidea</taxon>
        <taxon>Nymphalidae</taxon>
        <taxon>Nymphalinae</taxon>
        <taxon>Euphydryas</taxon>
    </lineage>
</organism>
<dbReference type="Gene3D" id="3.90.70.10">
    <property type="entry name" value="Cysteine proteinases"/>
    <property type="match status" value="1"/>
</dbReference>
<dbReference type="InterPro" id="IPR000668">
    <property type="entry name" value="Peptidase_C1A_C"/>
</dbReference>
<evidence type="ECO:0000256" key="1">
    <source>
        <dbReference type="ARBA" id="ARBA00008455"/>
    </source>
</evidence>
<keyword evidence="7" id="KW-0732">Signal</keyword>
<proteinExistence type="inferred from homology"/>
<feature type="chain" id="PRO_5043516040" evidence="7">
    <location>
        <begin position="20"/>
        <end position="531"/>
    </location>
</feature>
<sequence>MASLHILLLSALAFDPGFAYVTGEEPTLTWSTEYHARGELTNLFTGIIKPFEIWYSAELNKSRIDYYNGMVRTYSVGETEEDLGQQFKIYPKTTEKVTNEIVCEEHILSEKVENFFEREEEYEYEGETVYNNRNVQIWKMLEIDPSELKQEVETMYVYEMSDGTHVPVFRERIKHNLWTGGLSSHYVVRYFDFGPALAEDLDKNQVDACNETVIEEMKKTHHVIDDDDFLSYKLQHKKVYKEEEHEVRKQIFQKNLRKVIEHNQKNLGYKLTINKFSDQTEEELSHLFGTRASNPSEQGSIIFPHSAEEVDLLAEDLPENYDMRIGGFISPIKNQGGCGSCWAFATAAAVEGALARTNGARNLDLSEQSIVDCAWGFQNYGCDGGFIDRVYKYVLEHGIAVEDDYGLYLEEDGYCKMGNMTNIYRIKGFTRVPALSVNAMKVALYKYGPVSVTINSSPLLHYSSGIYYNPDCNNEGPDHAVTVVGYGVRDGAMYWIVKNSWGEDWGQDGYILFSATNNNCHILEDAFCPIV</sequence>
<feature type="domain" description="Peptidase C1A papain C-terminal" evidence="8">
    <location>
        <begin position="317"/>
        <end position="530"/>
    </location>
</feature>
<dbReference type="GO" id="GO:0008234">
    <property type="term" value="F:cysteine-type peptidase activity"/>
    <property type="evidence" value="ECO:0007669"/>
    <property type="project" value="UniProtKB-KW"/>
</dbReference>
<dbReference type="InterPro" id="IPR039417">
    <property type="entry name" value="Peptidase_C1A_papain-like"/>
</dbReference>
<evidence type="ECO:0000256" key="3">
    <source>
        <dbReference type="ARBA" id="ARBA00022801"/>
    </source>
</evidence>
<evidence type="ECO:0000256" key="7">
    <source>
        <dbReference type="SAM" id="SignalP"/>
    </source>
</evidence>
<keyword evidence="11" id="KW-1185">Reference proteome</keyword>
<evidence type="ECO:0000313" key="11">
    <source>
        <dbReference type="Proteomes" id="UP001153954"/>
    </source>
</evidence>
<dbReference type="InterPro" id="IPR013128">
    <property type="entry name" value="Peptidase_C1A"/>
</dbReference>
<evidence type="ECO:0000313" key="10">
    <source>
        <dbReference type="EMBL" id="CAH2097358.1"/>
    </source>
</evidence>
<keyword evidence="2" id="KW-0645">Protease</keyword>
<dbReference type="Pfam" id="PF00112">
    <property type="entry name" value="Peptidase_C1"/>
    <property type="match status" value="1"/>
</dbReference>
<dbReference type="Proteomes" id="UP001153954">
    <property type="component" value="Unassembled WGS sequence"/>
</dbReference>
<feature type="domain" description="Cathepsin propeptide inhibitor" evidence="9">
    <location>
        <begin position="229"/>
        <end position="284"/>
    </location>
</feature>
<dbReference type="PRINTS" id="PR00705">
    <property type="entry name" value="PAPAIN"/>
</dbReference>
<dbReference type="InterPro" id="IPR000169">
    <property type="entry name" value="Pept_cys_AS"/>
</dbReference>
<name>A0AAU9UDV5_EUPED</name>
<dbReference type="EMBL" id="CAKOGL010000018">
    <property type="protein sequence ID" value="CAH2097358.1"/>
    <property type="molecule type" value="Genomic_DNA"/>
</dbReference>
<dbReference type="PROSITE" id="PS00640">
    <property type="entry name" value="THIOL_PROTEASE_ASN"/>
    <property type="match status" value="1"/>
</dbReference>
<keyword evidence="4" id="KW-0788">Thiol protease</keyword>
<evidence type="ECO:0000256" key="2">
    <source>
        <dbReference type="ARBA" id="ARBA00022670"/>
    </source>
</evidence>
<dbReference type="CDD" id="cd02248">
    <property type="entry name" value="Peptidase_C1A"/>
    <property type="match status" value="1"/>
</dbReference>
<keyword evidence="5" id="KW-0865">Zymogen</keyword>
<protein>
    <submittedName>
        <fullName evidence="10">Uncharacterized protein</fullName>
    </submittedName>
</protein>
<keyword evidence="3" id="KW-0378">Hydrolase</keyword>
<dbReference type="PANTHER" id="PTHR12411">
    <property type="entry name" value="CYSTEINE PROTEASE FAMILY C1-RELATED"/>
    <property type="match status" value="1"/>
</dbReference>
<dbReference type="InterPro" id="IPR025661">
    <property type="entry name" value="Pept_asp_AS"/>
</dbReference>